<evidence type="ECO:0000256" key="1">
    <source>
        <dbReference type="ARBA" id="ARBA00001911"/>
    </source>
</evidence>
<evidence type="ECO:0000313" key="5">
    <source>
        <dbReference type="EMBL" id="ABK14744.1"/>
    </source>
</evidence>
<evidence type="ECO:0000256" key="2">
    <source>
        <dbReference type="ARBA" id="ARBA00023027"/>
    </source>
</evidence>
<name>A0B7S0_METTP</name>
<dbReference type="Pfam" id="PF16363">
    <property type="entry name" value="GDP_Man_Dehyd"/>
    <property type="match status" value="1"/>
</dbReference>
<dbReference type="AlphaFoldDB" id="A0B7S0"/>
<dbReference type="Gene3D" id="3.40.50.720">
    <property type="entry name" value="NAD(P)-binding Rossmann-like Domain"/>
    <property type="match status" value="1"/>
</dbReference>
<dbReference type="NCBIfam" id="TIGR01181">
    <property type="entry name" value="dTDP_gluc_dehyt"/>
    <property type="match status" value="1"/>
</dbReference>
<feature type="domain" description="NAD(P)-binding" evidence="4">
    <location>
        <begin position="5"/>
        <end position="313"/>
    </location>
</feature>
<dbReference type="HOGENOM" id="CLU_007383_1_14_2"/>
<keyword evidence="2" id="KW-0520">NAD</keyword>
<dbReference type="Gene3D" id="3.90.25.10">
    <property type="entry name" value="UDP-galactose 4-epimerase, domain 1"/>
    <property type="match status" value="1"/>
</dbReference>
<dbReference type="FunFam" id="3.40.50.720:FF:000304">
    <property type="entry name" value="UDP-glucose 4,6-dehydratase"/>
    <property type="match status" value="1"/>
</dbReference>
<dbReference type="EC" id="4.2.1.46" evidence="5"/>
<sequence length="344" mass="38853">MMRLLVTGGCGFIGSNFIHYALREHDDWEVVNLDRLTYAGNPANLSDIEGDERYRFVRGDIADRDLVDGLFRDGLDAVVNFAAETHVDRSILDPSPFIDTNVRGTQVLLEAARNHDVGRFVHISTDEVYGSVTEGRFTEDSPLRPNSPYAASKAAADLLCRAYHISYGVPVMVTRSSNNYGPYQFPEKLIPLMIRNALAGMDLPVYGEGAQVRDWLYVEDNCRAIGVVLMKGRPGEIYNIGGGSERRNIEVVEMICRVLGERLNRDPEDFKRLIKHIRDPRGAAHDFRYALECSKMRGLGWMPQVTFEDGLARTVDWYLANQDWVEGVITGEYLEYCRRVYGDG</sequence>
<evidence type="ECO:0000313" key="6">
    <source>
        <dbReference type="Proteomes" id="UP000000674"/>
    </source>
</evidence>
<dbReference type="InterPro" id="IPR005888">
    <property type="entry name" value="dTDP_Gluc_deHydtase"/>
</dbReference>
<dbReference type="InterPro" id="IPR016040">
    <property type="entry name" value="NAD(P)-bd_dom"/>
</dbReference>
<keyword evidence="3 5" id="KW-0456">Lyase</keyword>
<dbReference type="Proteomes" id="UP000000674">
    <property type="component" value="Chromosome"/>
</dbReference>
<dbReference type="GO" id="GO:0008460">
    <property type="term" value="F:dTDP-glucose 4,6-dehydratase activity"/>
    <property type="evidence" value="ECO:0007669"/>
    <property type="project" value="UniProtKB-EC"/>
</dbReference>
<gene>
    <name evidence="5" type="ordered locus">Mthe_0956</name>
</gene>
<organism evidence="5 6">
    <name type="scientific">Methanothrix thermoacetophila (strain DSM 6194 / JCM 14653 / NBRC 101360 / PT)</name>
    <name type="common">Methanosaeta thermophila</name>
    <dbReference type="NCBI Taxonomy" id="349307"/>
    <lineage>
        <taxon>Archaea</taxon>
        <taxon>Methanobacteriati</taxon>
        <taxon>Methanobacteriota</taxon>
        <taxon>Stenosarchaea group</taxon>
        <taxon>Methanomicrobia</taxon>
        <taxon>Methanotrichales</taxon>
        <taxon>Methanotrichaceae</taxon>
        <taxon>Methanothrix</taxon>
    </lineage>
</organism>
<dbReference type="InterPro" id="IPR036291">
    <property type="entry name" value="NAD(P)-bd_dom_sf"/>
</dbReference>
<dbReference type="SUPFAM" id="SSF51735">
    <property type="entry name" value="NAD(P)-binding Rossmann-fold domains"/>
    <property type="match status" value="1"/>
</dbReference>
<dbReference type="KEGG" id="mtp:Mthe_0956"/>
<dbReference type="EMBL" id="CP000477">
    <property type="protein sequence ID" value="ABK14744.1"/>
    <property type="molecule type" value="Genomic_DNA"/>
</dbReference>
<dbReference type="PANTHER" id="PTHR43000">
    <property type="entry name" value="DTDP-D-GLUCOSE 4,6-DEHYDRATASE-RELATED"/>
    <property type="match status" value="1"/>
</dbReference>
<dbReference type="GO" id="GO:0009225">
    <property type="term" value="P:nucleotide-sugar metabolic process"/>
    <property type="evidence" value="ECO:0007669"/>
    <property type="project" value="InterPro"/>
</dbReference>
<reference evidence="5 6" key="1">
    <citation type="submission" date="2006-10" db="EMBL/GenBank/DDBJ databases">
        <title>Complete sequence of Methanosaeta thermophila PT.</title>
        <authorList>
            <consortium name="US DOE Joint Genome Institute"/>
            <person name="Copeland A."/>
            <person name="Lucas S."/>
            <person name="Lapidus A."/>
            <person name="Barry K."/>
            <person name="Detter J.C."/>
            <person name="Glavina del Rio T."/>
            <person name="Hammon N."/>
            <person name="Israni S."/>
            <person name="Pitluck S."/>
            <person name="Chain P."/>
            <person name="Malfatti S."/>
            <person name="Shin M."/>
            <person name="Vergez L."/>
            <person name="Schmutz J."/>
            <person name="Larimer F."/>
            <person name="Land M."/>
            <person name="Hauser L."/>
            <person name="Kyrpides N."/>
            <person name="Kim E."/>
            <person name="Smith K.S."/>
            <person name="Ingram-Smith C."/>
            <person name="Richardson P."/>
        </authorList>
    </citation>
    <scope>NUCLEOTIDE SEQUENCE [LARGE SCALE GENOMIC DNA]</scope>
    <source>
        <strain evidence="6">DSM 6194 / JCM 14653 / NBRC 101360 / PT</strain>
    </source>
</reference>
<keyword evidence="6" id="KW-1185">Reference proteome</keyword>
<proteinExistence type="predicted"/>
<protein>
    <submittedName>
        <fullName evidence="5">dTDP-glucose 4,6-dehydratase</fullName>
        <ecNumber evidence="5">4.2.1.46</ecNumber>
    </submittedName>
</protein>
<evidence type="ECO:0000256" key="3">
    <source>
        <dbReference type="ARBA" id="ARBA00023239"/>
    </source>
</evidence>
<evidence type="ECO:0000259" key="4">
    <source>
        <dbReference type="Pfam" id="PF16363"/>
    </source>
</evidence>
<comment type="cofactor">
    <cofactor evidence="1">
        <name>NAD(+)</name>
        <dbReference type="ChEBI" id="CHEBI:57540"/>
    </cofactor>
</comment>
<dbReference type="CDD" id="cd05246">
    <property type="entry name" value="dTDP_GD_SDR_e"/>
    <property type="match status" value="1"/>
</dbReference>
<accession>A0B7S0</accession>
<dbReference type="STRING" id="349307.Mthe_0956"/>